<dbReference type="GO" id="GO:0005829">
    <property type="term" value="C:cytosol"/>
    <property type="evidence" value="ECO:0007669"/>
    <property type="project" value="TreeGrafter"/>
</dbReference>
<sequence length="452" mass="49887">MIDLNSRQDGDQILKHDASLNIDMNILSIGGSDPSSGAGIQSDIKTFSKYYVYGLTAVTVITSQNTKKVTSIEPVSAKSLKAQLDSIFSDFHVDAIKIGMVYNSQIIKVIHSKLKNIKVPIVVDPIIKSTTGTILLKKSALNDYKKMIIPLAYVITPNKYEAKILSGISNTKKSAKKIQAMGAKCVIITGATSSDSHISDFILEENREYVISGKKIPITNHGSGCTFSASITAMLGKGERNIRITAKHAKLYVYWSIKNSKKIGKGINIAHKDVLNGSNELEDSINYFKQIKNIYKVIPECQTNFVFAKKNPKTIKDVLGISGRLVKSGKEVITAGEIVYGGSLHVGTAVIEVNKKFPEIRSCLNIKYDTKIISKAKKSRFTVLSYDRSKEPRKLKQKENSSIAWGITNSLKTKLPDIIYHKGDIGKEPMILIFGKNPTDVIGKVSKLRLYR</sequence>
<evidence type="ECO:0000259" key="2">
    <source>
        <dbReference type="Pfam" id="PF10120"/>
    </source>
</evidence>
<dbReference type="EC" id="2.7.1.49" evidence="3"/>
<dbReference type="Gene3D" id="3.40.225.10">
    <property type="entry name" value="Class II aldolase/adducin N-terminal domain"/>
    <property type="match status" value="1"/>
</dbReference>
<dbReference type="SUPFAM" id="SSF53639">
    <property type="entry name" value="AraD/HMP-PK domain-like"/>
    <property type="match status" value="1"/>
</dbReference>
<name>A0A075GAU7_9ARCH</name>
<organism evidence="3">
    <name type="scientific">uncultured marine thaumarchaeote KM3_105_E03</name>
    <dbReference type="NCBI Taxonomy" id="1455981"/>
    <lineage>
        <taxon>Archaea</taxon>
        <taxon>Nitrososphaerota</taxon>
        <taxon>environmental samples</taxon>
    </lineage>
</organism>
<dbReference type="InterPro" id="IPR029056">
    <property type="entry name" value="Ribokinase-like"/>
</dbReference>
<dbReference type="PANTHER" id="PTHR20858">
    <property type="entry name" value="PHOSPHOMETHYLPYRIMIDINE KINASE"/>
    <property type="match status" value="1"/>
</dbReference>
<dbReference type="PANTHER" id="PTHR20858:SF17">
    <property type="entry name" value="HYDROXYMETHYLPYRIMIDINE_PHOSPHOMETHYLPYRIMIDINE KINASE THI20-RELATED"/>
    <property type="match status" value="1"/>
</dbReference>
<dbReference type="AlphaFoldDB" id="A0A075GAU7"/>
<protein>
    <submittedName>
        <fullName evidence="3">Phosphomethylpyrimidine kinase (ThiD)</fullName>
        <ecNumber evidence="3">2.7.1.49</ecNumber>
    </submittedName>
</protein>
<dbReference type="InterPro" id="IPR019293">
    <property type="entry name" value="ThiN"/>
</dbReference>
<dbReference type="GO" id="GO:0008972">
    <property type="term" value="F:phosphomethylpyrimidine kinase activity"/>
    <property type="evidence" value="ECO:0007669"/>
    <property type="project" value="InterPro"/>
</dbReference>
<keyword evidence="3" id="KW-0418">Kinase</keyword>
<dbReference type="EMBL" id="KF900554">
    <property type="protein sequence ID" value="AIE99071.1"/>
    <property type="molecule type" value="Genomic_DNA"/>
</dbReference>
<dbReference type="Pfam" id="PF10120">
    <property type="entry name" value="ThiN"/>
    <property type="match status" value="1"/>
</dbReference>
<dbReference type="CDD" id="cd01169">
    <property type="entry name" value="HMPP_kinase"/>
    <property type="match status" value="1"/>
</dbReference>
<dbReference type="Pfam" id="PF08543">
    <property type="entry name" value="Phos_pyr_kin"/>
    <property type="match status" value="1"/>
</dbReference>
<dbReference type="GO" id="GO:0008902">
    <property type="term" value="F:hydroxymethylpyrimidine kinase activity"/>
    <property type="evidence" value="ECO:0007669"/>
    <property type="project" value="UniProtKB-EC"/>
</dbReference>
<dbReference type="InterPro" id="IPR004399">
    <property type="entry name" value="HMP/HMP-P_kinase_dom"/>
</dbReference>
<feature type="domain" description="Thiamine-phosphate synthase ThiN" evidence="2">
    <location>
        <begin position="280"/>
        <end position="446"/>
    </location>
</feature>
<proteinExistence type="predicted"/>
<dbReference type="NCBIfam" id="TIGR00097">
    <property type="entry name" value="HMP-P_kinase"/>
    <property type="match status" value="1"/>
</dbReference>
<dbReference type="Gene3D" id="3.40.1190.20">
    <property type="match status" value="1"/>
</dbReference>
<keyword evidence="3" id="KW-0808">Transferase</keyword>
<reference evidence="3" key="1">
    <citation type="journal article" date="2014" name="Genome Biol. Evol.">
        <title>Pangenome evidence for extensive interdomain horizontal transfer affecting lineage core and shell genes in uncultured planktonic thaumarchaeota and euryarchaeota.</title>
        <authorList>
            <person name="Deschamps P."/>
            <person name="Zivanovic Y."/>
            <person name="Moreira D."/>
            <person name="Rodriguez-Valera F."/>
            <person name="Lopez-Garcia P."/>
        </authorList>
    </citation>
    <scope>NUCLEOTIDE SEQUENCE</scope>
</reference>
<dbReference type="GO" id="GO:0009228">
    <property type="term" value="P:thiamine biosynthetic process"/>
    <property type="evidence" value="ECO:0007669"/>
    <property type="project" value="InterPro"/>
</dbReference>
<dbReference type="InterPro" id="IPR013749">
    <property type="entry name" value="PM/HMP-P_kinase-1"/>
</dbReference>
<evidence type="ECO:0000313" key="3">
    <source>
        <dbReference type="EMBL" id="AIE99071.1"/>
    </source>
</evidence>
<gene>
    <name evidence="3" type="primary">thiD</name>
</gene>
<dbReference type="SUPFAM" id="SSF53613">
    <property type="entry name" value="Ribokinase-like"/>
    <property type="match status" value="1"/>
</dbReference>
<feature type="domain" description="Pyridoxamine kinase/Phosphomethylpyrimidine kinase" evidence="1">
    <location>
        <begin position="33"/>
        <end position="268"/>
    </location>
</feature>
<accession>A0A075GAU7</accession>
<evidence type="ECO:0000259" key="1">
    <source>
        <dbReference type="Pfam" id="PF08543"/>
    </source>
</evidence>
<dbReference type="InterPro" id="IPR036409">
    <property type="entry name" value="Aldolase_II/adducin_N_sf"/>
</dbReference>